<evidence type="ECO:0000256" key="1">
    <source>
        <dbReference type="ARBA" id="ARBA00022741"/>
    </source>
</evidence>
<sequence length="498" mass="54990">MDLDQRISTGVPNLDSLVEGGIPRGFTIMVAGNSGTGKTILGSQFLYNGLTSEPDEPGVYISFSESKSQFYATSKKLGMDFQKFEDQASFSYLDFVSLANDGIQDAFEEILAAIRSINAKRIVLDSFSALSMSFTNRIESRITVQVFLGKIMRAEGITTLIISEIPYGSNDLGNGIEESVADAVIKLEHGPDNASPIFLKVLKMRGTAINREKHVCSITSKGLTLYPKQRIEMDFPTSEKRVSSGIVNLDEKIDGKGLVEGTLSAIIGASGSGKSTFAFQFIAEGVRKHNESGIFCSLEDSEGEIKRMGKGFGYNMNDLVSNVQSQEEDKKGVVLGDREGEQSARLSILSYNHVDYNPDAFIASLEENIKTKKPKRLVIDGLSIYEHRYKDDLHDITERISSLVRRYQVTTLVTLLGAQKNIFQVTELNLSPLFNNVILLRFVELYGRMKRIMMILKVSMSHQDGAILEFVITKDKGLEIVGPIGDDYTGIFSGIARK</sequence>
<accession>A0A654LYY7</accession>
<dbReference type="GO" id="GO:0004674">
    <property type="term" value="F:protein serine/threonine kinase activity"/>
    <property type="evidence" value="ECO:0007669"/>
    <property type="project" value="UniProtKB-EC"/>
</dbReference>
<dbReference type="InterPro" id="IPR027417">
    <property type="entry name" value="P-loop_NTPase"/>
</dbReference>
<dbReference type="InterPro" id="IPR010624">
    <property type="entry name" value="KaiC_dom"/>
</dbReference>
<dbReference type="GO" id="GO:0005524">
    <property type="term" value="F:ATP binding"/>
    <property type="evidence" value="ECO:0007669"/>
    <property type="project" value="UniProtKB-KW"/>
</dbReference>
<keyword evidence="1" id="KW-0547">Nucleotide-binding</keyword>
<dbReference type="EC" id="2.7.11.1" evidence="4"/>
<dbReference type="InterPro" id="IPR014774">
    <property type="entry name" value="KaiC-like_dom"/>
</dbReference>
<feature type="domain" description="KaiC" evidence="3">
    <location>
        <begin position="240"/>
        <end position="495"/>
    </location>
</feature>
<feature type="domain" description="KaiC" evidence="3">
    <location>
        <begin position="5"/>
        <end position="239"/>
    </location>
</feature>
<evidence type="ECO:0000259" key="3">
    <source>
        <dbReference type="PROSITE" id="PS51146"/>
    </source>
</evidence>
<dbReference type="Gene3D" id="3.40.50.300">
    <property type="entry name" value="P-loop containing nucleotide triphosphate hydrolases"/>
    <property type="match status" value="2"/>
</dbReference>
<keyword evidence="4" id="KW-0808">Transferase</keyword>
<dbReference type="PANTHER" id="PTHR43637:SF1">
    <property type="entry name" value="UPF0273 PROTEIN TM_0370"/>
    <property type="match status" value="1"/>
</dbReference>
<dbReference type="EMBL" id="CP012850">
    <property type="protein sequence ID" value="ALI35980.1"/>
    <property type="molecule type" value="Genomic_DNA"/>
</dbReference>
<dbReference type="AlphaFoldDB" id="A0A654LYY7"/>
<dbReference type="PROSITE" id="PS51146">
    <property type="entry name" value="KAIC"/>
    <property type="match status" value="2"/>
</dbReference>
<dbReference type="Proteomes" id="UP000058925">
    <property type="component" value="Chromosome"/>
</dbReference>
<keyword evidence="5" id="KW-1185">Reference proteome</keyword>
<proteinExistence type="predicted"/>
<evidence type="ECO:0000313" key="5">
    <source>
        <dbReference type="Proteomes" id="UP000058925"/>
    </source>
</evidence>
<reference evidence="5" key="1">
    <citation type="submission" date="2015-10" db="EMBL/GenBank/DDBJ databases">
        <title>Niche specialization of a soil ammonia-oxidizing archaeon, Candidatus Nitrosocosmicus oleophilus.</title>
        <authorList>
            <person name="Jung M.-Y."/>
            <person name="Rhee S.-K."/>
        </authorList>
    </citation>
    <scope>NUCLEOTIDE SEQUENCE [LARGE SCALE GENOMIC DNA]</scope>
    <source>
        <strain evidence="5">MY3</strain>
    </source>
</reference>
<evidence type="ECO:0000256" key="2">
    <source>
        <dbReference type="ARBA" id="ARBA00022840"/>
    </source>
</evidence>
<protein>
    <submittedName>
        <fullName evidence="4">Circadian clock protein kinase KaiC</fullName>
        <ecNumber evidence="4">2.7.11.1</ecNumber>
    </submittedName>
</protein>
<evidence type="ECO:0000313" key="4">
    <source>
        <dbReference type="EMBL" id="ALI35980.1"/>
    </source>
</evidence>
<keyword evidence="2" id="KW-0067">ATP-binding</keyword>
<dbReference type="PANTHER" id="PTHR43637">
    <property type="entry name" value="UPF0273 PROTEIN TM_0370"/>
    <property type="match status" value="1"/>
</dbReference>
<organism evidence="4 5">
    <name type="scientific">Candidatus Nitrosocosmicus oleophilus</name>
    <dbReference type="NCBI Taxonomy" id="1353260"/>
    <lineage>
        <taxon>Archaea</taxon>
        <taxon>Nitrososphaerota</taxon>
        <taxon>Nitrososphaeria</taxon>
        <taxon>Nitrososphaerales</taxon>
        <taxon>Nitrososphaeraceae</taxon>
        <taxon>Candidatus Nitrosocosmicus</taxon>
    </lineage>
</organism>
<gene>
    <name evidence="4" type="primary">kaiC</name>
    <name evidence="4" type="ORF">NMY3_01777</name>
</gene>
<dbReference type="SUPFAM" id="SSF52540">
    <property type="entry name" value="P-loop containing nucleoside triphosphate hydrolases"/>
    <property type="match status" value="2"/>
</dbReference>
<name>A0A654LYY7_9ARCH</name>
<dbReference type="Pfam" id="PF06745">
    <property type="entry name" value="ATPase"/>
    <property type="match status" value="2"/>
</dbReference>
<dbReference type="KEGG" id="taa:NMY3_01777"/>
<keyword evidence="4" id="KW-0418">Kinase</keyword>